<dbReference type="InterPro" id="IPR027974">
    <property type="entry name" value="DUF4470"/>
</dbReference>
<gene>
    <name evidence="3" type="ORF">E6O75_ATG07266</name>
</gene>
<sequence>MDMQPDQNPAGSRLLSLPTELRLQIWELLLAPSSRNDNITTVSRMCSTQLGTIHRTAVSHDWESDCSCHARSFYLLDNNKSLCPALLQVNRHIYEEALPCLYRNRAFSTDPNRTYETLHDKICDSWFLMDRFLAALTERARSNIYSIKVPMLLSKFDVYGCRQAFYSISSRLPALKTLLLEVCPSSVRETSNDNDSSFIHHLSEMFPNSKYWLGPVMAFDATIKIVMAGKNDRKKDPSMSQALPTMFDGSKHPVEVSVWHQLLPLRFKRESRRIARIRTALGTLDYADCSVCHLHQQSSITNVLFAGIGDARHFYTTLAAVASHERKRPSPKNKRYHFTLVDLKASALARDLILFWLLDELSNADGQAERDTAVAIYYIFVGTIMPFQAYEKLQSSIAKITNTLEADSKMTGWLFVGKSHRPALIKHLNSWATTTGRTTRSMRSSTHLQHNSTWVSQQIYMSSSPLGASPSTRLDGAPPVCRQEMAVFNETAMLQPPAQYIKDHEPKLKPLVLRLQNQLTSAEFLAGFKAPETHLDDNWCPNVTLENSEWQDDRKKRKRFCRWRPRT</sequence>
<dbReference type="Proteomes" id="UP000298493">
    <property type="component" value="Unassembled WGS sequence"/>
</dbReference>
<proteinExistence type="predicted"/>
<protein>
    <submittedName>
        <fullName evidence="3">Uncharacterized protein</fullName>
    </submittedName>
</protein>
<name>A0A4Z1P1D2_9PEZI</name>
<dbReference type="EMBL" id="SNSC02000024">
    <property type="protein sequence ID" value="TID14034.1"/>
    <property type="molecule type" value="Genomic_DNA"/>
</dbReference>
<dbReference type="PANTHER" id="PTHR38790">
    <property type="entry name" value="2EXR DOMAIN-CONTAINING PROTEIN-RELATED"/>
    <property type="match status" value="1"/>
</dbReference>
<dbReference type="OrthoDB" id="62952at2759"/>
<organism evidence="3 4">
    <name type="scientific">Venturia nashicola</name>
    <dbReference type="NCBI Taxonomy" id="86259"/>
    <lineage>
        <taxon>Eukaryota</taxon>
        <taxon>Fungi</taxon>
        <taxon>Dikarya</taxon>
        <taxon>Ascomycota</taxon>
        <taxon>Pezizomycotina</taxon>
        <taxon>Dothideomycetes</taxon>
        <taxon>Pleosporomycetidae</taxon>
        <taxon>Venturiales</taxon>
        <taxon>Venturiaceae</taxon>
        <taxon>Venturia</taxon>
    </lineage>
</organism>
<dbReference type="AlphaFoldDB" id="A0A4Z1P1D2"/>
<evidence type="ECO:0000259" key="1">
    <source>
        <dbReference type="Pfam" id="PF14737"/>
    </source>
</evidence>
<dbReference type="Pfam" id="PF14737">
    <property type="entry name" value="DUF4470"/>
    <property type="match status" value="1"/>
</dbReference>
<evidence type="ECO:0000313" key="4">
    <source>
        <dbReference type="Proteomes" id="UP000298493"/>
    </source>
</evidence>
<feature type="domain" description="DUF7730" evidence="2">
    <location>
        <begin position="12"/>
        <end position="121"/>
    </location>
</feature>
<dbReference type="Pfam" id="PF24864">
    <property type="entry name" value="DUF7730"/>
    <property type="match status" value="1"/>
</dbReference>
<dbReference type="STRING" id="86259.A0A4Z1P1D2"/>
<reference evidence="3 4" key="1">
    <citation type="submission" date="2019-04" db="EMBL/GenBank/DDBJ databases">
        <title>High contiguity whole genome sequence and gene annotation resource for two Venturia nashicola isolates.</title>
        <authorList>
            <person name="Prokchorchik M."/>
            <person name="Won K."/>
            <person name="Lee Y."/>
            <person name="Choi E.D."/>
            <person name="Segonzac C."/>
            <person name="Sohn K.H."/>
        </authorList>
    </citation>
    <scope>NUCLEOTIDE SEQUENCE [LARGE SCALE GENOMIC DNA]</scope>
    <source>
        <strain evidence="3 4">PRI2</strain>
    </source>
</reference>
<evidence type="ECO:0000259" key="2">
    <source>
        <dbReference type="Pfam" id="PF24864"/>
    </source>
</evidence>
<keyword evidence="4" id="KW-1185">Reference proteome</keyword>
<accession>A0A4Z1P1D2</accession>
<dbReference type="InterPro" id="IPR056632">
    <property type="entry name" value="DUF7730"/>
</dbReference>
<evidence type="ECO:0000313" key="3">
    <source>
        <dbReference type="EMBL" id="TID14034.1"/>
    </source>
</evidence>
<comment type="caution">
    <text evidence="3">The sequence shown here is derived from an EMBL/GenBank/DDBJ whole genome shotgun (WGS) entry which is preliminary data.</text>
</comment>
<feature type="domain" description="DUF4470" evidence="1">
    <location>
        <begin position="297"/>
        <end position="378"/>
    </location>
</feature>
<dbReference type="PANTHER" id="PTHR38790:SF4">
    <property type="entry name" value="2EXR DOMAIN-CONTAINING PROTEIN"/>
    <property type="match status" value="1"/>
</dbReference>